<keyword evidence="4 5" id="KW-0472">Membrane</keyword>
<dbReference type="PROSITE" id="PS50883">
    <property type="entry name" value="EAL"/>
    <property type="match status" value="1"/>
</dbReference>
<dbReference type="CDD" id="cd01949">
    <property type="entry name" value="GGDEF"/>
    <property type="match status" value="1"/>
</dbReference>
<sequence>MNEPVDHPVNWLAASTRPYAKNAYLIVFLMVFLCGVVTCLALYHEEKQHILADERIAGEQFVTQLKDALNSYGKEIVSLSVMLQAIDEPLTYQVFKRASEQYESTEKNASLRLFFSQYVPAYHRNDYLEQQRSLVGQSGFTITPAGERAEYLPLTFGYPFLSHPGFDTLSDEAVNLAGLKRLRTQKSLEMSPPLSSTVDGKVQSLDKFALRYPVYLPLDNLNGRITDERGFYGVVGVVFDVSGLKAQLATQSERNFSYRLAEVTHDPQHPVWFADSSQHDNIHPNHEIYWRPGTYHSQVVHFAGCNWRVDTRYSATLISMVNWGLILSAFIVFSVLAVLLSAYVRMLSNAYNQTLRLAKDQIEVDELTGLFSRYKIQRELDEAIEDCQQKNFKLATFFLDLDCFKTINDAFGHETGDKLLIKVAQRLKSVFPDEAIIGRLGGDEFLVLLALREHEKSIYLEGLCREVILQISQSYFIDGRTLNIGCSIGVALHPNYGLNAETLVKNADMAMYEAKTAGRGTYYFYDEEMGARLSRNVRIETRLRQALQEDVLQLYFQPKVDLKTQKCVGLEALLRWDDSELGRVSPAEFIPVAEQTGIILTLGEWVIERACKHIVEWREEGVQVPPVAVNCSAAQLKRPNFLSHILSLLDKYKVDPSMLEIEVTESMLIEDAESCAELLRQVSQLGMKLAIDDFGTGYSSLSYLKDLPFDYVKIDQVFIHDIMEDNDHDVLTRAIINLSHELNLKVIAEGITRPDQLERLKGYGCDVGQGYLFSEALGANSMASDPMIMALCEQSRSASHQDKD</sequence>
<evidence type="ECO:0000313" key="10">
    <source>
        <dbReference type="Proteomes" id="UP000256542"/>
    </source>
</evidence>
<dbReference type="InterPro" id="IPR042240">
    <property type="entry name" value="CHASE_sf"/>
</dbReference>
<dbReference type="SMART" id="SM00267">
    <property type="entry name" value="GGDEF"/>
    <property type="match status" value="1"/>
</dbReference>
<dbReference type="CDD" id="cd01948">
    <property type="entry name" value="EAL"/>
    <property type="match status" value="1"/>
</dbReference>
<dbReference type="InterPro" id="IPR043128">
    <property type="entry name" value="Rev_trsase/Diguanyl_cyclase"/>
</dbReference>
<accession>A0A3E0DWT4</accession>
<dbReference type="PANTHER" id="PTHR33121">
    <property type="entry name" value="CYCLIC DI-GMP PHOSPHODIESTERASE PDEF"/>
    <property type="match status" value="1"/>
</dbReference>
<dbReference type="InterPro" id="IPR035919">
    <property type="entry name" value="EAL_sf"/>
</dbReference>
<evidence type="ECO:0000259" key="7">
    <source>
        <dbReference type="PROSITE" id="PS50883"/>
    </source>
</evidence>
<feature type="domain" description="EAL" evidence="7">
    <location>
        <begin position="536"/>
        <end position="790"/>
    </location>
</feature>
<feature type="domain" description="GGDEF" evidence="8">
    <location>
        <begin position="392"/>
        <end position="527"/>
    </location>
</feature>
<evidence type="ECO:0000313" key="9">
    <source>
        <dbReference type="EMBL" id="REG86541.1"/>
    </source>
</evidence>
<feature type="transmembrane region" description="Helical" evidence="5">
    <location>
        <begin position="23"/>
        <end position="43"/>
    </location>
</feature>
<dbReference type="Proteomes" id="UP000256542">
    <property type="component" value="Unassembled WGS sequence"/>
</dbReference>
<dbReference type="SMART" id="SM01079">
    <property type="entry name" value="CHASE"/>
    <property type="match status" value="1"/>
</dbReference>
<dbReference type="InterPro" id="IPR001633">
    <property type="entry name" value="EAL_dom"/>
</dbReference>
<dbReference type="Pfam" id="PF03924">
    <property type="entry name" value="CHASE"/>
    <property type="match status" value="1"/>
</dbReference>
<dbReference type="InterPro" id="IPR029787">
    <property type="entry name" value="Nucleotide_cyclase"/>
</dbReference>
<reference evidence="9 10" key="1">
    <citation type="submission" date="2018-08" db="EMBL/GenBank/DDBJ databases">
        <title>Genomic Encyclopedia of Type Strains, Phase III (KMG-III): the genomes of soil and plant-associated and newly described type strains.</title>
        <authorList>
            <person name="Whitman W."/>
        </authorList>
    </citation>
    <scope>NUCLEOTIDE SEQUENCE [LARGE SCALE GENOMIC DNA]</scope>
    <source>
        <strain evidence="9 10">CECT 7375</strain>
    </source>
</reference>
<feature type="transmembrane region" description="Helical" evidence="5">
    <location>
        <begin position="321"/>
        <end position="344"/>
    </location>
</feature>
<protein>
    <submittedName>
        <fullName evidence="9">Diguanylate cyclase (GGDEF)-like protein</fullName>
    </submittedName>
</protein>
<dbReference type="PROSITE" id="PS50839">
    <property type="entry name" value="CHASE"/>
    <property type="match status" value="1"/>
</dbReference>
<evidence type="ECO:0000256" key="5">
    <source>
        <dbReference type="SAM" id="Phobius"/>
    </source>
</evidence>
<comment type="subcellular location">
    <subcellularLocation>
        <location evidence="1">Membrane</location>
    </subcellularLocation>
</comment>
<dbReference type="GO" id="GO:0071111">
    <property type="term" value="F:cyclic-guanylate-specific phosphodiesterase activity"/>
    <property type="evidence" value="ECO:0007669"/>
    <property type="project" value="InterPro"/>
</dbReference>
<dbReference type="GO" id="GO:0007165">
    <property type="term" value="P:signal transduction"/>
    <property type="evidence" value="ECO:0007669"/>
    <property type="project" value="UniProtKB-ARBA"/>
</dbReference>
<dbReference type="Gene3D" id="3.30.70.270">
    <property type="match status" value="1"/>
</dbReference>
<proteinExistence type="predicted"/>
<dbReference type="InterPro" id="IPR000160">
    <property type="entry name" value="GGDEF_dom"/>
</dbReference>
<dbReference type="SUPFAM" id="SSF141868">
    <property type="entry name" value="EAL domain-like"/>
    <property type="match status" value="1"/>
</dbReference>
<organism evidence="9 10">
    <name type="scientific">Marinomonas pollencensis</name>
    <dbReference type="NCBI Taxonomy" id="491954"/>
    <lineage>
        <taxon>Bacteria</taxon>
        <taxon>Pseudomonadati</taxon>
        <taxon>Pseudomonadota</taxon>
        <taxon>Gammaproteobacteria</taxon>
        <taxon>Oceanospirillales</taxon>
        <taxon>Oceanospirillaceae</taxon>
        <taxon>Marinomonas</taxon>
    </lineage>
</organism>
<dbReference type="Pfam" id="PF00563">
    <property type="entry name" value="EAL"/>
    <property type="match status" value="1"/>
</dbReference>
<feature type="domain" description="CHASE" evidence="6">
    <location>
        <begin position="142"/>
        <end position="248"/>
    </location>
</feature>
<evidence type="ECO:0000256" key="3">
    <source>
        <dbReference type="ARBA" id="ARBA00022989"/>
    </source>
</evidence>
<evidence type="ECO:0000259" key="8">
    <source>
        <dbReference type="PROSITE" id="PS50887"/>
    </source>
</evidence>
<dbReference type="Gene3D" id="3.20.20.450">
    <property type="entry name" value="EAL domain"/>
    <property type="match status" value="1"/>
</dbReference>
<dbReference type="OrthoDB" id="5777683at2"/>
<dbReference type="PANTHER" id="PTHR33121:SF70">
    <property type="entry name" value="SIGNALING PROTEIN YKOW"/>
    <property type="match status" value="1"/>
</dbReference>
<dbReference type="Pfam" id="PF00990">
    <property type="entry name" value="GGDEF"/>
    <property type="match status" value="1"/>
</dbReference>
<dbReference type="AlphaFoldDB" id="A0A3E0DWT4"/>
<dbReference type="PROSITE" id="PS50887">
    <property type="entry name" value="GGDEF"/>
    <property type="match status" value="1"/>
</dbReference>
<dbReference type="InterPro" id="IPR006189">
    <property type="entry name" value="CHASE_dom"/>
</dbReference>
<name>A0A3E0DWT4_9GAMM</name>
<keyword evidence="3 5" id="KW-1133">Transmembrane helix</keyword>
<evidence type="ECO:0000256" key="2">
    <source>
        <dbReference type="ARBA" id="ARBA00022692"/>
    </source>
</evidence>
<comment type="caution">
    <text evidence="9">The sequence shown here is derived from an EMBL/GenBank/DDBJ whole genome shotgun (WGS) entry which is preliminary data.</text>
</comment>
<dbReference type="EMBL" id="QUNG01000001">
    <property type="protein sequence ID" value="REG86541.1"/>
    <property type="molecule type" value="Genomic_DNA"/>
</dbReference>
<keyword evidence="10" id="KW-1185">Reference proteome</keyword>
<evidence type="ECO:0000256" key="1">
    <source>
        <dbReference type="ARBA" id="ARBA00004370"/>
    </source>
</evidence>
<gene>
    <name evidence="9" type="ORF">DFP81_101106</name>
</gene>
<evidence type="ECO:0000259" key="6">
    <source>
        <dbReference type="PROSITE" id="PS50839"/>
    </source>
</evidence>
<dbReference type="GO" id="GO:0016020">
    <property type="term" value="C:membrane"/>
    <property type="evidence" value="ECO:0007669"/>
    <property type="project" value="UniProtKB-SubCell"/>
</dbReference>
<dbReference type="InterPro" id="IPR050706">
    <property type="entry name" value="Cyclic-di-GMP_PDE-like"/>
</dbReference>
<dbReference type="SMART" id="SM00052">
    <property type="entry name" value="EAL"/>
    <property type="match status" value="1"/>
</dbReference>
<evidence type="ECO:0000256" key="4">
    <source>
        <dbReference type="ARBA" id="ARBA00023136"/>
    </source>
</evidence>
<dbReference type="NCBIfam" id="TIGR00254">
    <property type="entry name" value="GGDEF"/>
    <property type="match status" value="1"/>
</dbReference>
<dbReference type="SUPFAM" id="SSF55073">
    <property type="entry name" value="Nucleotide cyclase"/>
    <property type="match status" value="1"/>
</dbReference>
<dbReference type="Gene3D" id="3.30.450.350">
    <property type="entry name" value="CHASE domain"/>
    <property type="match status" value="1"/>
</dbReference>
<keyword evidence="2 5" id="KW-0812">Transmembrane</keyword>